<dbReference type="PANTHER" id="PTHR30055:SF234">
    <property type="entry name" value="HTH-TYPE TRANSCRIPTIONAL REGULATOR BETI"/>
    <property type="match status" value="1"/>
</dbReference>
<name>A0A7I7SFV9_9MYCO</name>
<accession>A0A7I7SFV9</accession>
<dbReference type="GO" id="GO:0003700">
    <property type="term" value="F:DNA-binding transcription factor activity"/>
    <property type="evidence" value="ECO:0007669"/>
    <property type="project" value="TreeGrafter"/>
</dbReference>
<evidence type="ECO:0000256" key="3">
    <source>
        <dbReference type="ARBA" id="ARBA00023163"/>
    </source>
</evidence>
<evidence type="ECO:0000313" key="4">
    <source>
        <dbReference type="EMBL" id="OSC26242.1"/>
    </source>
</evidence>
<dbReference type="InterPro" id="IPR001647">
    <property type="entry name" value="HTH_TetR"/>
</dbReference>
<evidence type="ECO:0000256" key="2">
    <source>
        <dbReference type="ARBA" id="ARBA00023125"/>
    </source>
</evidence>
<keyword evidence="2" id="KW-0238">DNA-binding</keyword>
<sequence>MKLPARSALAEGLSTEYSERDRILDIARAEFIDYGFERTTIANIARRAGISRVTVNRRCGDKDQIILSVVQRELNATFRDLARRCAAFDEPVRRAVEIFVGGWQLAKQNSLVAAVMRHEPQGLQKLMSGDPGFGALDIGREMWASLITGNGCSSRAANAAAELLVRLTASLLLIPATQFDLNTEESARRFAETFMVPIVTSAIDANPETPPNQQTDGAPI</sequence>
<dbReference type="InterPro" id="IPR050109">
    <property type="entry name" value="HTH-type_TetR-like_transc_reg"/>
</dbReference>
<evidence type="ECO:0000256" key="1">
    <source>
        <dbReference type="ARBA" id="ARBA00023015"/>
    </source>
</evidence>
<proteinExistence type="predicted"/>
<keyword evidence="3" id="KW-0804">Transcription</keyword>
<reference evidence="4 5" key="1">
    <citation type="submission" date="2017-04" db="EMBL/GenBank/DDBJ databases">
        <title>The new phylogeny of genus Mycobacterium.</title>
        <authorList>
            <person name="Tortoli E."/>
            <person name="Trovato A."/>
            <person name="Cirillo D.M."/>
        </authorList>
    </citation>
    <scope>NUCLEOTIDE SEQUENCE [LARGE SCALE GENOMIC DNA]</scope>
    <source>
        <strain evidence="4 5">KCTC 19819</strain>
    </source>
</reference>
<organism evidence="4 5">
    <name type="scientific">Mycolicibacillus koreensis</name>
    <dbReference type="NCBI Taxonomy" id="1069220"/>
    <lineage>
        <taxon>Bacteria</taxon>
        <taxon>Bacillati</taxon>
        <taxon>Actinomycetota</taxon>
        <taxon>Actinomycetes</taxon>
        <taxon>Mycobacteriales</taxon>
        <taxon>Mycobacteriaceae</taxon>
        <taxon>Mycolicibacillus</taxon>
    </lineage>
</organism>
<gene>
    <name evidence="4" type="ORF">B8W67_18545</name>
</gene>
<protein>
    <submittedName>
        <fullName evidence="4">Uncharacterized protein</fullName>
    </submittedName>
</protein>
<dbReference type="Proteomes" id="UP000193577">
    <property type="component" value="Unassembled WGS sequence"/>
</dbReference>
<dbReference type="Pfam" id="PF00440">
    <property type="entry name" value="TetR_N"/>
    <property type="match status" value="1"/>
</dbReference>
<dbReference type="PROSITE" id="PS50977">
    <property type="entry name" value="HTH_TETR_2"/>
    <property type="match status" value="1"/>
</dbReference>
<keyword evidence="1" id="KW-0805">Transcription regulation</keyword>
<evidence type="ECO:0000313" key="5">
    <source>
        <dbReference type="Proteomes" id="UP000193577"/>
    </source>
</evidence>
<dbReference type="GO" id="GO:0000976">
    <property type="term" value="F:transcription cis-regulatory region binding"/>
    <property type="evidence" value="ECO:0007669"/>
    <property type="project" value="TreeGrafter"/>
</dbReference>
<dbReference type="SUPFAM" id="SSF46689">
    <property type="entry name" value="Homeodomain-like"/>
    <property type="match status" value="1"/>
</dbReference>
<dbReference type="EMBL" id="NCXO01000064">
    <property type="protein sequence ID" value="OSC26242.1"/>
    <property type="molecule type" value="Genomic_DNA"/>
</dbReference>
<dbReference type="Gene3D" id="1.10.357.10">
    <property type="entry name" value="Tetracycline Repressor, domain 2"/>
    <property type="match status" value="1"/>
</dbReference>
<dbReference type="AlphaFoldDB" id="A0A7I7SFV9"/>
<dbReference type="PANTHER" id="PTHR30055">
    <property type="entry name" value="HTH-TYPE TRANSCRIPTIONAL REGULATOR RUTR"/>
    <property type="match status" value="1"/>
</dbReference>
<dbReference type="OrthoDB" id="6077212at2"/>
<comment type="caution">
    <text evidence="4">The sequence shown here is derived from an EMBL/GenBank/DDBJ whole genome shotgun (WGS) entry which is preliminary data.</text>
</comment>
<keyword evidence="5" id="KW-1185">Reference proteome</keyword>
<dbReference type="RefSeq" id="WP_085305572.1">
    <property type="nucleotide sequence ID" value="NZ_AP022594.1"/>
</dbReference>
<dbReference type="InterPro" id="IPR009057">
    <property type="entry name" value="Homeodomain-like_sf"/>
</dbReference>